<dbReference type="PANTHER" id="PTHR12241">
    <property type="entry name" value="TUBULIN POLYGLUTAMYLASE"/>
    <property type="match status" value="1"/>
</dbReference>
<evidence type="ECO:0000256" key="1">
    <source>
        <dbReference type="ARBA" id="ARBA00022598"/>
    </source>
</evidence>
<feature type="region of interest" description="Disordered" evidence="4">
    <location>
        <begin position="1"/>
        <end position="21"/>
    </location>
</feature>
<feature type="compositionally biased region" description="Polar residues" evidence="4">
    <location>
        <begin position="1136"/>
        <end position="1145"/>
    </location>
</feature>
<dbReference type="Gene3D" id="3.30.470.20">
    <property type="entry name" value="ATP-grasp fold, B domain"/>
    <property type="match status" value="1"/>
</dbReference>
<dbReference type="PANTHER" id="PTHR12241:SF162">
    <property type="entry name" value="TUBULIN MONOGLUTAMYLASE TTLL4"/>
    <property type="match status" value="1"/>
</dbReference>
<feature type="compositionally biased region" description="Polar residues" evidence="4">
    <location>
        <begin position="12"/>
        <end position="21"/>
    </location>
</feature>
<evidence type="ECO:0000313" key="5">
    <source>
        <dbReference type="Proteomes" id="UP000050791"/>
    </source>
</evidence>
<name>A0AA85BC50_9TREM</name>
<evidence type="ECO:0000256" key="3">
    <source>
        <dbReference type="ARBA" id="ARBA00022840"/>
    </source>
</evidence>
<sequence length="1265" mass="143781">MTFQTDKAMYTGSKSTKNSITRQQFTQELTARLEQLSLKHEIHETDEYSEISLSSSSSTSSFPSPVSSPRNSLMIRTNRLSINDSKFTKKASNNLQKSNQIKLSSKNTKPCQQTCIKSKCLQQSNNKQFLENEINSSISTQDNYNYFKDKYIQTNQMNKTSGKRNFPLKSFELCTQYPKEKEEFTLINENILHNPHQYDVSVGKDKNVDRISDQSDNDQELECLEDDTVIIDDNESAVDMSDSDVSCTRRLSNIPEEILPPVIASLFPNTPSVLRFVDGKQIGRKDKLWINLNQLRSRFGKKSIDFVPRTFCLPGDLKSLREFWTHNETTSKKSSNDEALFHFRPKWIMKPPASARGIGVKLVRGWSDIPKQRRVIVQSYINQPYLIDGKKFDIRLYVFVAGFSPLRAYVYREGLVRFASQKYSTSVQQLRNRFVHLTNYSVNKYNKTEESFVSNHKWKLSTLWSYLTERGADVPNLWSRIVDIVFKTLSSVVSCIATMVDQNCRRRASVYELFGFDIILDADLKPWLLEVNVSPSLHTNTQLDDEVKTAVVKDMFNICGFQLPPDYHSSLSVTTSQSRSLNNVHYELNKDKNLSATGRITPESMLLLQKGDQFYISRRNNNDINYSVKLSNQDSCNRSSVSICNLSTPHKPLMRKGTSSINGLPPPSPFINNTHTKRSLSAVSVKTTFCSKTDVKRISGKLHLNNNSLLNDNNSNNRIFVDPCIPITDPRLWDISLSAEDKRKHLFYSSLMTDKEKDKSSQFFNRLCKHNMKNATTTTTTTENFSKDPMNILRHILLELSPDDLRTLVNLIDERYRASLGNFQCIFPVHGSRGYRMLTFLQGAYQENIIGGTLGSRSPSFYYYDILQYVFLTLYHNSEGNEDLSCDSFVHCFYDKTLPDRIALISNELNTESLSIAGEMTGVSIAGLKSVINLCKKAVHLKNLDSPQKSSQFFKTQGGTNPKTSNYSSNKIDLRDYHKIDDSISLGYPNDSSVENQCIDLNNIKTIVRTDECSNQSQTITQYIDENNNVYLKQHYKLDNGSDSHNKSSPLSSVKSKTFQSSVKRESAQPNIKLNNKNFLGSTLSVINDSTDLNNCSYTKTCLTNAVMNTKFVNASNNTLKESSLPSEISSDKKPTNISSVQTQTSNWDENATKSFHNITCTSNSYQTLSHEPYATRNMKPVRYSSSSLSSSSITAVAPTNPSKFYGYHILQHMNSERICKSPDEMNDISTNLYKDNSHINQQTKCQQHTTLMISIIIKAAIRTL</sequence>
<feature type="region of interest" description="Disordered" evidence="4">
    <location>
        <begin position="950"/>
        <end position="969"/>
    </location>
</feature>
<keyword evidence="2" id="KW-0547">Nucleotide-binding</keyword>
<dbReference type="PROSITE" id="PS51221">
    <property type="entry name" value="TTL"/>
    <property type="match status" value="1"/>
</dbReference>
<dbReference type="GO" id="GO:0000226">
    <property type="term" value="P:microtubule cytoskeleton organization"/>
    <property type="evidence" value="ECO:0007669"/>
    <property type="project" value="TreeGrafter"/>
</dbReference>
<feature type="region of interest" description="Disordered" evidence="4">
    <location>
        <begin position="48"/>
        <end position="73"/>
    </location>
</feature>
<evidence type="ECO:0000313" key="6">
    <source>
        <dbReference type="WBParaSite" id="SMTH1_46380.1"/>
    </source>
</evidence>
<feature type="compositionally biased region" description="Low complexity" evidence="4">
    <location>
        <begin position="50"/>
        <end position="72"/>
    </location>
</feature>
<accession>A0AA85BC50</accession>
<organism evidence="5 6">
    <name type="scientific">Schistosoma mattheei</name>
    <dbReference type="NCBI Taxonomy" id="31246"/>
    <lineage>
        <taxon>Eukaryota</taxon>
        <taxon>Metazoa</taxon>
        <taxon>Spiralia</taxon>
        <taxon>Lophotrochozoa</taxon>
        <taxon>Platyhelminthes</taxon>
        <taxon>Trematoda</taxon>
        <taxon>Digenea</taxon>
        <taxon>Strigeidida</taxon>
        <taxon>Schistosomatoidea</taxon>
        <taxon>Schistosomatidae</taxon>
        <taxon>Schistosoma</taxon>
    </lineage>
</organism>
<feature type="region of interest" description="Disordered" evidence="4">
    <location>
        <begin position="1122"/>
        <end position="1145"/>
    </location>
</feature>
<evidence type="ECO:0000256" key="2">
    <source>
        <dbReference type="ARBA" id="ARBA00022741"/>
    </source>
</evidence>
<evidence type="ECO:0000256" key="4">
    <source>
        <dbReference type="SAM" id="MobiDB-lite"/>
    </source>
</evidence>
<dbReference type="GO" id="GO:0005524">
    <property type="term" value="F:ATP binding"/>
    <property type="evidence" value="ECO:0007669"/>
    <property type="project" value="UniProtKB-KW"/>
</dbReference>
<dbReference type="GO" id="GO:0070740">
    <property type="term" value="F:tubulin-glutamic acid ligase activity"/>
    <property type="evidence" value="ECO:0007669"/>
    <property type="project" value="TreeGrafter"/>
</dbReference>
<keyword evidence="3" id="KW-0067">ATP-binding</keyword>
<dbReference type="AlphaFoldDB" id="A0AA85BC50"/>
<reference evidence="6" key="1">
    <citation type="submission" date="2023-11" db="UniProtKB">
        <authorList>
            <consortium name="WormBaseParasite"/>
        </authorList>
    </citation>
    <scope>IDENTIFICATION</scope>
</reference>
<feature type="region of interest" description="Disordered" evidence="4">
    <location>
        <begin position="1038"/>
        <end position="1068"/>
    </location>
</feature>
<dbReference type="GO" id="GO:0015631">
    <property type="term" value="F:tubulin binding"/>
    <property type="evidence" value="ECO:0007669"/>
    <property type="project" value="TreeGrafter"/>
</dbReference>
<proteinExistence type="predicted"/>
<dbReference type="WBParaSite" id="SMTH1_46380.1">
    <property type="protein sequence ID" value="SMTH1_46380.1"/>
    <property type="gene ID" value="SMTH1_46380"/>
</dbReference>
<dbReference type="Proteomes" id="UP000050791">
    <property type="component" value="Unassembled WGS sequence"/>
</dbReference>
<keyword evidence="1" id="KW-0436">Ligase</keyword>
<protein>
    <submittedName>
        <fullName evidence="6">Uncharacterized protein</fullName>
    </submittedName>
</protein>
<feature type="compositionally biased region" description="Polar residues" evidence="4">
    <location>
        <begin position="1047"/>
        <end position="1068"/>
    </location>
</feature>
<dbReference type="SUPFAM" id="SSF56059">
    <property type="entry name" value="Glutathione synthetase ATP-binding domain-like"/>
    <property type="match status" value="1"/>
</dbReference>
<dbReference type="InterPro" id="IPR004344">
    <property type="entry name" value="TTL/TTLL_fam"/>
</dbReference>
<dbReference type="Pfam" id="PF03133">
    <property type="entry name" value="TTL"/>
    <property type="match status" value="1"/>
</dbReference>
<dbReference type="GO" id="GO:0036064">
    <property type="term" value="C:ciliary basal body"/>
    <property type="evidence" value="ECO:0007669"/>
    <property type="project" value="TreeGrafter"/>
</dbReference>